<evidence type="ECO:0000313" key="5">
    <source>
        <dbReference type="Proteomes" id="UP000283522"/>
    </source>
</evidence>
<evidence type="ECO:0000256" key="1">
    <source>
        <dbReference type="ARBA" id="ARBA00004236"/>
    </source>
</evidence>
<protein>
    <recommendedName>
        <fullName evidence="6">SdiA-regulated family protein</fullName>
    </recommendedName>
</protein>
<proteinExistence type="predicted"/>
<dbReference type="EMBL" id="QXML01000005">
    <property type="protein sequence ID" value="RIW15154.1"/>
    <property type="molecule type" value="Genomic_DNA"/>
</dbReference>
<keyword evidence="5" id="KW-1185">Reference proteome</keyword>
<keyword evidence="2" id="KW-1003">Cell membrane</keyword>
<evidence type="ECO:0000256" key="2">
    <source>
        <dbReference type="ARBA" id="ARBA00022475"/>
    </source>
</evidence>
<dbReference type="PROSITE" id="PS51257">
    <property type="entry name" value="PROKAR_LIPOPROTEIN"/>
    <property type="match status" value="1"/>
</dbReference>
<dbReference type="Pfam" id="PF06977">
    <property type="entry name" value="SdiA-regulated"/>
    <property type="match status" value="1"/>
</dbReference>
<keyword evidence="3" id="KW-0472">Membrane</keyword>
<dbReference type="SUPFAM" id="SSF63825">
    <property type="entry name" value="YWTD domain"/>
    <property type="match status" value="1"/>
</dbReference>
<accession>A0A418PRC6</accession>
<sequence>MRIPKILILATVFFSGCNSNTQPVENLYSLPEGYQLENVSKVKLLEELKEISGIFWKEDFIWAVDDEYGDLFQIDPKSGEIKTRVKFGKDQDYEDLAILGDTAWVLQSNGDLHRVTNFLQNDPQTEVFEFSQKGKKDFETLVQKPGQNSLLIICKNCEWDKKGESSVFEFDLTTEAFKENPVQTLKFDEVAGMESVFSDQKPTMEPSASAIHPLTGDLFILSSAGKWLLVTSPTFSPKSVHALDPKLFEQPEGISFDPNGNLFISNEGQNKKPNLLSFPISR</sequence>
<dbReference type="GO" id="GO:0005886">
    <property type="term" value="C:plasma membrane"/>
    <property type="evidence" value="ECO:0007669"/>
    <property type="project" value="UniProtKB-SubCell"/>
</dbReference>
<evidence type="ECO:0000256" key="3">
    <source>
        <dbReference type="ARBA" id="ARBA00023136"/>
    </source>
</evidence>
<organism evidence="4 5">
    <name type="scientific">Algoriphagus lacus</name>
    <dbReference type="NCBI Taxonomy" id="2056311"/>
    <lineage>
        <taxon>Bacteria</taxon>
        <taxon>Pseudomonadati</taxon>
        <taxon>Bacteroidota</taxon>
        <taxon>Cytophagia</taxon>
        <taxon>Cytophagales</taxon>
        <taxon>Cyclobacteriaceae</taxon>
        <taxon>Algoriphagus</taxon>
    </lineage>
</organism>
<name>A0A418PRC6_9BACT</name>
<dbReference type="AlphaFoldDB" id="A0A418PRC6"/>
<comment type="caution">
    <text evidence="4">The sequence shown here is derived from an EMBL/GenBank/DDBJ whole genome shotgun (WGS) entry which is preliminary data.</text>
</comment>
<gene>
    <name evidence="4" type="ORF">D0X99_11970</name>
</gene>
<dbReference type="OrthoDB" id="5292493at2"/>
<evidence type="ECO:0008006" key="6">
    <source>
        <dbReference type="Google" id="ProtNLM"/>
    </source>
</evidence>
<comment type="subcellular location">
    <subcellularLocation>
        <location evidence="1">Cell membrane</location>
    </subcellularLocation>
</comment>
<dbReference type="RefSeq" id="WP_119478059.1">
    <property type="nucleotide sequence ID" value="NZ_QXML01000005.1"/>
</dbReference>
<reference evidence="4 5" key="1">
    <citation type="submission" date="2018-09" db="EMBL/GenBank/DDBJ databases">
        <authorList>
            <person name="Wang X."/>
            <person name="Du Z."/>
        </authorList>
    </citation>
    <scope>NUCLEOTIDE SEQUENCE [LARGE SCALE GENOMIC DNA]</scope>
    <source>
        <strain evidence="4 5">N3</strain>
    </source>
</reference>
<dbReference type="InterPro" id="IPR009722">
    <property type="entry name" value="YjiK/CarP"/>
</dbReference>
<evidence type="ECO:0000313" key="4">
    <source>
        <dbReference type="EMBL" id="RIW15154.1"/>
    </source>
</evidence>
<dbReference type="Proteomes" id="UP000283522">
    <property type="component" value="Unassembled WGS sequence"/>
</dbReference>